<gene>
    <name evidence="2" type="ORF">B0T16DRAFT_321323</name>
</gene>
<proteinExistence type="predicted"/>
<feature type="chain" id="PRO_5041431580" description="SMP-30/Gluconolactonase/LRE-like region domain-containing protein" evidence="1">
    <location>
        <begin position="20"/>
        <end position="336"/>
    </location>
</feature>
<dbReference type="Gene3D" id="2.120.10.30">
    <property type="entry name" value="TolB, C-terminal domain"/>
    <property type="match status" value="1"/>
</dbReference>
<dbReference type="AlphaFoldDB" id="A0AA39YJC4"/>
<sequence>MRQVLSVLTLGLSLALAVASPSKPPHHQPKASELIQFPNGTRLENFKVLPNGHLLIGSLSSTEVYTVDPHAQPPTPNTLVTLPSGSSLFGITPLNNKLYAISSGTAAPTPHRYLPGSYRINIISPLSSNPSQILVDSIPIPAPYEFVNGLTYLPNKPHIILAADSYLGEILRINTRTHKITTAWKSPVLGFGDATDGFLIGVNGVRVRDGYLYFTNSRLGTFSRVRIDEDGFPLKGGKDVEVLAILPDFEDGAHLWDDFDLDKEGNAYITAHPAELKKVYVPKGKGKEKGRQEVILGADGQGEGGLLNAPTAAELGEGGKVLYVTNMSGKVVKVEL</sequence>
<comment type="caution">
    <text evidence="2">The sequence shown here is derived from an EMBL/GenBank/DDBJ whole genome shotgun (WGS) entry which is preliminary data.</text>
</comment>
<dbReference type="PANTHER" id="PTHR42060:SF1">
    <property type="entry name" value="NHL REPEAT-CONTAINING PROTEIN"/>
    <property type="match status" value="1"/>
</dbReference>
<keyword evidence="1" id="KW-0732">Signal</keyword>
<evidence type="ECO:0000313" key="2">
    <source>
        <dbReference type="EMBL" id="KAK0653065.1"/>
    </source>
</evidence>
<name>A0AA39YJC4_9PEZI</name>
<reference evidence="2" key="1">
    <citation type="submission" date="2023-06" db="EMBL/GenBank/DDBJ databases">
        <title>Genome-scale phylogeny and comparative genomics of the fungal order Sordariales.</title>
        <authorList>
            <consortium name="Lawrence Berkeley National Laboratory"/>
            <person name="Hensen N."/>
            <person name="Bonometti L."/>
            <person name="Westerberg I."/>
            <person name="Brannstrom I.O."/>
            <person name="Guillou S."/>
            <person name="Cros-Aarteil S."/>
            <person name="Calhoun S."/>
            <person name="Haridas S."/>
            <person name="Kuo A."/>
            <person name="Mondo S."/>
            <person name="Pangilinan J."/>
            <person name="Riley R."/>
            <person name="Labutti K."/>
            <person name="Andreopoulos B."/>
            <person name="Lipzen A."/>
            <person name="Chen C."/>
            <person name="Yanf M."/>
            <person name="Daum C."/>
            <person name="Ng V."/>
            <person name="Clum A."/>
            <person name="Steindorff A."/>
            <person name="Ohm R."/>
            <person name="Martin F."/>
            <person name="Silar P."/>
            <person name="Natvig D."/>
            <person name="Lalanne C."/>
            <person name="Gautier V."/>
            <person name="Ament-Velasquez S.L."/>
            <person name="Kruys A."/>
            <person name="Hutchinson M.I."/>
            <person name="Powell A.J."/>
            <person name="Barry K."/>
            <person name="Miller A.N."/>
            <person name="Grigoriev I.V."/>
            <person name="Debuchy R."/>
            <person name="Gladieux P."/>
            <person name="Thoren M.H."/>
            <person name="Johannesson H."/>
        </authorList>
    </citation>
    <scope>NUCLEOTIDE SEQUENCE</scope>
    <source>
        <strain evidence="2">SMH2532-1</strain>
    </source>
</reference>
<dbReference type="PANTHER" id="PTHR42060">
    <property type="entry name" value="NHL REPEAT-CONTAINING PROTEIN-RELATED"/>
    <property type="match status" value="1"/>
</dbReference>
<dbReference type="Proteomes" id="UP001174936">
    <property type="component" value="Unassembled WGS sequence"/>
</dbReference>
<evidence type="ECO:0000313" key="3">
    <source>
        <dbReference type="Proteomes" id="UP001174936"/>
    </source>
</evidence>
<accession>A0AA39YJC4</accession>
<evidence type="ECO:0008006" key="4">
    <source>
        <dbReference type="Google" id="ProtNLM"/>
    </source>
</evidence>
<feature type="signal peptide" evidence="1">
    <location>
        <begin position="1"/>
        <end position="19"/>
    </location>
</feature>
<evidence type="ECO:0000256" key="1">
    <source>
        <dbReference type="SAM" id="SignalP"/>
    </source>
</evidence>
<dbReference type="SUPFAM" id="SSF63829">
    <property type="entry name" value="Calcium-dependent phosphotriesterase"/>
    <property type="match status" value="1"/>
</dbReference>
<protein>
    <recommendedName>
        <fullName evidence="4">SMP-30/Gluconolactonase/LRE-like region domain-containing protein</fullName>
    </recommendedName>
</protein>
<dbReference type="InterPro" id="IPR011042">
    <property type="entry name" value="6-blade_b-propeller_TolB-like"/>
</dbReference>
<organism evidence="2 3">
    <name type="scientific">Cercophora newfieldiana</name>
    <dbReference type="NCBI Taxonomy" id="92897"/>
    <lineage>
        <taxon>Eukaryota</taxon>
        <taxon>Fungi</taxon>
        <taxon>Dikarya</taxon>
        <taxon>Ascomycota</taxon>
        <taxon>Pezizomycotina</taxon>
        <taxon>Sordariomycetes</taxon>
        <taxon>Sordariomycetidae</taxon>
        <taxon>Sordariales</taxon>
        <taxon>Lasiosphaeriaceae</taxon>
        <taxon>Cercophora</taxon>
    </lineage>
</organism>
<keyword evidence="3" id="KW-1185">Reference proteome</keyword>
<dbReference type="InterPro" id="IPR052998">
    <property type="entry name" value="Hetero-Diels-Alderase-like"/>
</dbReference>
<dbReference type="EMBL" id="JAULSV010000002">
    <property type="protein sequence ID" value="KAK0653065.1"/>
    <property type="molecule type" value="Genomic_DNA"/>
</dbReference>